<protein>
    <submittedName>
        <fullName evidence="5">Uncharacterized protein</fullName>
    </submittedName>
</protein>
<dbReference type="PANTHER" id="PTHR45641">
    <property type="entry name" value="TETRATRICOPEPTIDE REPEAT PROTEIN (AFU_ORTHOLOGUE AFUA_6G03870)"/>
    <property type="match status" value="1"/>
</dbReference>
<dbReference type="Pfam" id="PF13424">
    <property type="entry name" value="TPR_12"/>
    <property type="match status" value="2"/>
</dbReference>
<name>A0A9X0D830_9CNID</name>
<dbReference type="InterPro" id="IPR027417">
    <property type="entry name" value="P-loop_NTPase"/>
</dbReference>
<dbReference type="GO" id="GO:0043531">
    <property type="term" value="F:ADP binding"/>
    <property type="evidence" value="ECO:0007669"/>
    <property type="project" value="InterPro"/>
</dbReference>
<dbReference type="InterPro" id="IPR011990">
    <property type="entry name" value="TPR-like_helical_dom_sf"/>
</dbReference>
<gene>
    <name evidence="5" type="ORF">OS493_033681</name>
</gene>
<keyword evidence="2 3" id="KW-0802">TPR repeat</keyword>
<accession>A0A9X0D830</accession>
<feature type="repeat" description="TPR" evidence="3">
    <location>
        <begin position="660"/>
        <end position="693"/>
    </location>
</feature>
<proteinExistence type="predicted"/>
<dbReference type="EMBL" id="MU825441">
    <property type="protein sequence ID" value="KAJ7389098.1"/>
    <property type="molecule type" value="Genomic_DNA"/>
</dbReference>
<evidence type="ECO:0000256" key="4">
    <source>
        <dbReference type="SAM" id="MobiDB-lite"/>
    </source>
</evidence>
<dbReference type="AlphaFoldDB" id="A0A9X0D830"/>
<dbReference type="PANTHER" id="PTHR45641:SF1">
    <property type="entry name" value="AAA+ ATPASE DOMAIN-CONTAINING PROTEIN"/>
    <property type="match status" value="1"/>
</dbReference>
<evidence type="ECO:0000256" key="3">
    <source>
        <dbReference type="PROSITE-ProRule" id="PRU00339"/>
    </source>
</evidence>
<evidence type="ECO:0000313" key="5">
    <source>
        <dbReference type="EMBL" id="KAJ7389098.1"/>
    </source>
</evidence>
<dbReference type="PROSITE" id="PS50005">
    <property type="entry name" value="TPR"/>
    <property type="match status" value="3"/>
</dbReference>
<dbReference type="InterPro" id="IPR019734">
    <property type="entry name" value="TPR_rpt"/>
</dbReference>
<feature type="repeat" description="TPR" evidence="3">
    <location>
        <begin position="703"/>
        <end position="736"/>
    </location>
</feature>
<evidence type="ECO:0000256" key="1">
    <source>
        <dbReference type="ARBA" id="ARBA00022737"/>
    </source>
</evidence>
<comment type="caution">
    <text evidence="5">The sequence shown here is derived from an EMBL/GenBank/DDBJ whole genome shotgun (WGS) entry which is preliminary data.</text>
</comment>
<dbReference type="Proteomes" id="UP001163046">
    <property type="component" value="Unassembled WGS sequence"/>
</dbReference>
<keyword evidence="1" id="KW-0677">Repeat</keyword>
<dbReference type="Gene3D" id="3.40.50.300">
    <property type="entry name" value="P-loop containing nucleotide triphosphate hydrolases"/>
    <property type="match status" value="1"/>
</dbReference>
<keyword evidence="6" id="KW-1185">Reference proteome</keyword>
<dbReference type="SMART" id="SM00028">
    <property type="entry name" value="TPR"/>
    <property type="match status" value="5"/>
</dbReference>
<evidence type="ECO:0000256" key="2">
    <source>
        <dbReference type="ARBA" id="ARBA00022803"/>
    </source>
</evidence>
<dbReference type="Pfam" id="PF13181">
    <property type="entry name" value="TPR_8"/>
    <property type="match status" value="1"/>
</dbReference>
<reference evidence="5" key="1">
    <citation type="submission" date="2023-01" db="EMBL/GenBank/DDBJ databases">
        <title>Genome assembly of the deep-sea coral Lophelia pertusa.</title>
        <authorList>
            <person name="Herrera S."/>
            <person name="Cordes E."/>
        </authorList>
    </citation>
    <scope>NUCLEOTIDE SEQUENCE</scope>
    <source>
        <strain evidence="5">USNM1676648</strain>
        <tissue evidence="5">Polyp</tissue>
    </source>
</reference>
<dbReference type="Gene3D" id="1.25.40.10">
    <property type="entry name" value="Tetratricopeptide repeat domain"/>
    <property type="match status" value="2"/>
</dbReference>
<evidence type="ECO:0000313" key="6">
    <source>
        <dbReference type="Proteomes" id="UP001163046"/>
    </source>
</evidence>
<dbReference type="OrthoDB" id="5981781at2759"/>
<dbReference type="PRINTS" id="PR00364">
    <property type="entry name" value="DISEASERSIST"/>
</dbReference>
<feature type="compositionally biased region" description="Basic and acidic residues" evidence="4">
    <location>
        <begin position="352"/>
        <end position="366"/>
    </location>
</feature>
<feature type="repeat" description="TPR" evidence="3">
    <location>
        <begin position="619"/>
        <end position="652"/>
    </location>
</feature>
<organism evidence="5 6">
    <name type="scientific">Desmophyllum pertusum</name>
    <dbReference type="NCBI Taxonomy" id="174260"/>
    <lineage>
        <taxon>Eukaryota</taxon>
        <taxon>Metazoa</taxon>
        <taxon>Cnidaria</taxon>
        <taxon>Anthozoa</taxon>
        <taxon>Hexacorallia</taxon>
        <taxon>Scleractinia</taxon>
        <taxon>Caryophylliina</taxon>
        <taxon>Caryophylliidae</taxon>
        <taxon>Desmophyllum</taxon>
    </lineage>
</organism>
<feature type="region of interest" description="Disordered" evidence="4">
    <location>
        <begin position="914"/>
        <end position="935"/>
    </location>
</feature>
<dbReference type="SUPFAM" id="SSF48452">
    <property type="entry name" value="TPR-like"/>
    <property type="match status" value="1"/>
</dbReference>
<sequence>MASLETVSATGEISPRFDKLLKDVTTELSTDELKHVVLSIKSNFKGKYEDQGEQDLYSCLHLFANQGLVSEDNLTLLERFVTPKTSKKDTIKEKIQAFKEIRLREVKTKDELTGRDCDLEKVMTKLTTDSSSVLNLYGTSGVGKTTLAIETLSKWPGRKFKADLRGIKEMKDVHFHVLNALTGSERTVISYEANPVIGQMRQLKRNSHSDILLLLDNVDQFVDGDGEKANFLTFLQRLLGPKTDREKSAKLKILLTSRTALRHDDSLDVENYEVKALDKAFSSALLQTQGTPSLKGNQREKLVEMCQGNPLILNGMAAIMRQEIADAEQLLKAIELHEQEVVETQEAGLPSTEKDTQERETFDAEKEGIDKEQENCLRKIFFFLPSPSLKDSAISVSLFCRPFSAEAGAAILGVDSLEAAVQLERLRNSNVLSRVDPGVDQEAKELYDIHPLMRKFLRSIGTSKAFTNVYQKARDGFCNLFMSQIKDISALLDKDYIGAFNRFDLDKSNFELALNISLKSDYLLIPKEHDESIMICYLFEAMLNEKQRRAIFNSWAEKAEEDGKKGSILRAELKCREALQVLHLEGWQRALEVLKMAEESLDAVQKESKGTDFFRLTRSSYLFVEGEVYYRAGNMAKALRILHRSLKIMEDILKSHTSTSRCLNAIGNCHNKLGKPDEAIKYYTRAYDMRKELSGSTNHFDMPFFKGQIGTAYEGKKQFHEAIEFYQEALELSKELKIPGMVNTALYNRNIANAYSWLREFEEAYQPAKNAYEIRKDILGKHPWTVQSAFQMAQICRFLEKFDEAEDFYEEAWQIEKSLGQGNHSDVMVSIVQRYEAILTGVRKEEFQKETFEFYQCYWDEERNFEGFEFSPANKKVIDSINERLSDFGDRQTQKKYKGEVLWFYEGAWNSPDTKKTTVSTEKRHFTDPVKTHVS</sequence>
<dbReference type="SUPFAM" id="SSF52540">
    <property type="entry name" value="P-loop containing nucleoside triphosphate hydrolases"/>
    <property type="match status" value="1"/>
</dbReference>
<feature type="region of interest" description="Disordered" evidence="4">
    <location>
        <begin position="344"/>
        <end position="366"/>
    </location>
</feature>